<dbReference type="PANTHER" id="PTHR31241">
    <property type="entry name" value="DEHYDRATION-RESPONSIVE ELEMENT-BINDING PROTEIN 2C"/>
    <property type="match status" value="1"/>
</dbReference>
<reference evidence="9" key="2">
    <citation type="submission" date="2020-10" db="EMBL/GenBank/DDBJ databases">
        <authorList>
            <person name="Cooper E.A."/>
            <person name="Brenton Z.W."/>
            <person name="Flinn B.S."/>
            <person name="Jenkins J."/>
            <person name="Shu S."/>
            <person name="Flowers D."/>
            <person name="Luo F."/>
            <person name="Wang Y."/>
            <person name="Xia P."/>
            <person name="Barry K."/>
            <person name="Daum C."/>
            <person name="Lipzen A."/>
            <person name="Yoshinaga Y."/>
            <person name="Schmutz J."/>
            <person name="Saski C."/>
            <person name="Vermerris W."/>
            <person name="Kresovich S."/>
        </authorList>
    </citation>
    <scope>NUCLEOTIDE SEQUENCE</scope>
</reference>
<dbReference type="FunFam" id="3.30.730.10:FF:000010">
    <property type="entry name" value="AP2-EREBP transcription factor"/>
    <property type="match status" value="1"/>
</dbReference>
<dbReference type="AlphaFoldDB" id="A0A921UBD6"/>
<organism evidence="9 10">
    <name type="scientific">Sorghum bicolor</name>
    <name type="common">Sorghum</name>
    <name type="synonym">Sorghum vulgare</name>
    <dbReference type="NCBI Taxonomy" id="4558"/>
    <lineage>
        <taxon>Eukaryota</taxon>
        <taxon>Viridiplantae</taxon>
        <taxon>Streptophyta</taxon>
        <taxon>Embryophyta</taxon>
        <taxon>Tracheophyta</taxon>
        <taxon>Spermatophyta</taxon>
        <taxon>Magnoliopsida</taxon>
        <taxon>Liliopsida</taxon>
        <taxon>Poales</taxon>
        <taxon>Poaceae</taxon>
        <taxon>PACMAD clade</taxon>
        <taxon>Panicoideae</taxon>
        <taxon>Andropogonodae</taxon>
        <taxon>Andropogoneae</taxon>
        <taxon>Sorghinae</taxon>
        <taxon>Sorghum</taxon>
    </lineage>
</organism>
<reference evidence="9" key="1">
    <citation type="journal article" date="2019" name="BMC Genomics">
        <title>A new reference genome for Sorghum bicolor reveals high levels of sequence similarity between sweet and grain genotypes: implications for the genetics of sugar metabolism.</title>
        <authorList>
            <person name="Cooper E.A."/>
            <person name="Brenton Z.W."/>
            <person name="Flinn B.S."/>
            <person name="Jenkins J."/>
            <person name="Shu S."/>
            <person name="Flowers D."/>
            <person name="Luo F."/>
            <person name="Wang Y."/>
            <person name="Xia P."/>
            <person name="Barry K."/>
            <person name="Daum C."/>
            <person name="Lipzen A."/>
            <person name="Yoshinaga Y."/>
            <person name="Schmutz J."/>
            <person name="Saski C."/>
            <person name="Vermerris W."/>
            <person name="Kresovich S."/>
        </authorList>
    </citation>
    <scope>NUCLEOTIDE SEQUENCE</scope>
</reference>
<evidence type="ECO:0000313" key="10">
    <source>
        <dbReference type="Proteomes" id="UP000807115"/>
    </source>
</evidence>
<evidence type="ECO:0000256" key="1">
    <source>
        <dbReference type="ARBA" id="ARBA00004123"/>
    </source>
</evidence>
<comment type="subcellular location">
    <subcellularLocation>
        <location evidence="1">Nucleus</location>
    </subcellularLocation>
</comment>
<dbReference type="CDD" id="cd00018">
    <property type="entry name" value="AP2"/>
    <property type="match status" value="1"/>
</dbReference>
<dbReference type="Proteomes" id="UP000807115">
    <property type="component" value="Chromosome 7"/>
</dbReference>
<dbReference type="Gene3D" id="3.30.730.10">
    <property type="entry name" value="AP2/ERF domain"/>
    <property type="match status" value="1"/>
</dbReference>
<feature type="domain" description="AP2/ERF" evidence="8">
    <location>
        <begin position="31"/>
        <end position="92"/>
    </location>
</feature>
<feature type="region of interest" description="Disordered" evidence="7">
    <location>
        <begin position="1"/>
        <end position="26"/>
    </location>
</feature>
<dbReference type="InterPro" id="IPR016177">
    <property type="entry name" value="DNA-bd_dom_sf"/>
</dbReference>
<dbReference type="InterPro" id="IPR001471">
    <property type="entry name" value="AP2/ERF_dom"/>
</dbReference>
<dbReference type="GO" id="GO:0003700">
    <property type="term" value="F:DNA-binding transcription factor activity"/>
    <property type="evidence" value="ECO:0007669"/>
    <property type="project" value="InterPro"/>
</dbReference>
<keyword evidence="5" id="KW-0539">Nucleus</keyword>
<evidence type="ECO:0000313" key="9">
    <source>
        <dbReference type="EMBL" id="KAG0524515.1"/>
    </source>
</evidence>
<evidence type="ECO:0000259" key="8">
    <source>
        <dbReference type="PROSITE" id="PS51032"/>
    </source>
</evidence>
<proteinExistence type="inferred from homology"/>
<dbReference type="EMBL" id="CM027686">
    <property type="protein sequence ID" value="KAG0524515.1"/>
    <property type="molecule type" value="Genomic_DNA"/>
</dbReference>
<dbReference type="KEGG" id="sbi:8064007"/>
<evidence type="ECO:0000256" key="3">
    <source>
        <dbReference type="ARBA" id="ARBA00023125"/>
    </source>
</evidence>
<sequence length="164" mass="17506">MTTSSSRAARSGAVRKVPALAPAGRPQKPSVYTGVRLRQWGRWAAEIRVPGTRQKLWIGTFETDRQAALAYDAAVFCFYGVHLPRGRNFNFPGAPRPDIPAWVRVQLNVTSIKAIAERHARGVDARLPPLVVAPATTATAMAAGPSAGEGASALPDDVRSTLHG</sequence>
<dbReference type="SUPFAM" id="SSF54171">
    <property type="entry name" value="DNA-binding domain"/>
    <property type="match status" value="1"/>
</dbReference>
<keyword evidence="2" id="KW-0805">Transcription regulation</keyword>
<dbReference type="Pfam" id="PF00847">
    <property type="entry name" value="AP2"/>
    <property type="match status" value="1"/>
</dbReference>
<keyword evidence="4" id="KW-0804">Transcription</keyword>
<feature type="compositionally biased region" description="Low complexity" evidence="7">
    <location>
        <begin position="1"/>
        <end position="11"/>
    </location>
</feature>
<dbReference type="GO" id="GO:0003677">
    <property type="term" value="F:DNA binding"/>
    <property type="evidence" value="ECO:0007669"/>
    <property type="project" value="UniProtKB-KW"/>
</dbReference>
<dbReference type="GO" id="GO:0005634">
    <property type="term" value="C:nucleus"/>
    <property type="evidence" value="ECO:0007669"/>
    <property type="project" value="UniProtKB-SubCell"/>
</dbReference>
<comment type="similarity">
    <text evidence="6">Belongs to the AP2/ERF transcription factor family. ERF subfamily.</text>
</comment>
<dbReference type="SMART" id="SM00380">
    <property type="entry name" value="AP2"/>
    <property type="match status" value="1"/>
</dbReference>
<comment type="caution">
    <text evidence="9">The sequence shown here is derived from an EMBL/GenBank/DDBJ whole genome shotgun (WGS) entry which is preliminary data.</text>
</comment>
<evidence type="ECO:0000256" key="5">
    <source>
        <dbReference type="ARBA" id="ARBA00023242"/>
    </source>
</evidence>
<evidence type="ECO:0000256" key="4">
    <source>
        <dbReference type="ARBA" id="ARBA00023163"/>
    </source>
</evidence>
<dbReference type="InterPro" id="IPR036955">
    <property type="entry name" value="AP2/ERF_dom_sf"/>
</dbReference>
<evidence type="ECO:0000256" key="6">
    <source>
        <dbReference type="ARBA" id="ARBA00024343"/>
    </source>
</evidence>
<feature type="compositionally biased region" description="Low complexity" evidence="7">
    <location>
        <begin position="142"/>
        <end position="153"/>
    </location>
</feature>
<gene>
    <name evidence="9" type="ORF">BDA96_07G218400</name>
</gene>
<accession>A0A921UBD6</accession>
<evidence type="ECO:0000256" key="2">
    <source>
        <dbReference type="ARBA" id="ARBA00023015"/>
    </source>
</evidence>
<protein>
    <recommendedName>
        <fullName evidence="8">AP2/ERF domain-containing protein</fullName>
    </recommendedName>
</protein>
<feature type="region of interest" description="Disordered" evidence="7">
    <location>
        <begin position="142"/>
        <end position="164"/>
    </location>
</feature>
<name>A0A921UBD6_SORBI</name>
<dbReference type="PRINTS" id="PR00367">
    <property type="entry name" value="ETHRSPELEMNT"/>
</dbReference>
<dbReference type="OrthoDB" id="677684at2759"/>
<dbReference type="PANTHER" id="PTHR31241:SF5">
    <property type="entry name" value="OS08G0521600 PROTEIN"/>
    <property type="match status" value="1"/>
</dbReference>
<evidence type="ECO:0000256" key="7">
    <source>
        <dbReference type="SAM" id="MobiDB-lite"/>
    </source>
</evidence>
<keyword evidence="3" id="KW-0238">DNA-binding</keyword>
<dbReference type="PROSITE" id="PS51032">
    <property type="entry name" value="AP2_ERF"/>
    <property type="match status" value="1"/>
</dbReference>